<evidence type="ECO:0000313" key="1">
    <source>
        <dbReference type="EMBL" id="SDD34012.1"/>
    </source>
</evidence>
<sequence>MTVQAAASRPVGKTSGAAGLGALLQLGVFVVVVVTFLVAPLLALAVAFLVYTVMRGRGEASRPAAGSTTEGPAFGFGSGAR</sequence>
<dbReference type="AlphaFoldDB" id="A0A1G6TXW8"/>
<accession>A0A1G6TXW8</accession>
<dbReference type="STRING" id="1045774.SAMN05421872_107240"/>
<evidence type="ECO:0000313" key="2">
    <source>
        <dbReference type="Proteomes" id="UP000199034"/>
    </source>
</evidence>
<dbReference type="EMBL" id="FMZM01000007">
    <property type="protein sequence ID" value="SDD34012.1"/>
    <property type="molecule type" value="Genomic_DNA"/>
</dbReference>
<proteinExistence type="predicted"/>
<organism evidence="1 2">
    <name type="scientific">Nocardioides lianchengensis</name>
    <dbReference type="NCBI Taxonomy" id="1045774"/>
    <lineage>
        <taxon>Bacteria</taxon>
        <taxon>Bacillati</taxon>
        <taxon>Actinomycetota</taxon>
        <taxon>Actinomycetes</taxon>
        <taxon>Propionibacteriales</taxon>
        <taxon>Nocardioidaceae</taxon>
        <taxon>Nocardioides</taxon>
    </lineage>
</organism>
<gene>
    <name evidence="1" type="ORF">SAMN05421872_107240</name>
</gene>
<protein>
    <submittedName>
        <fullName evidence="1">Uncharacterized protein</fullName>
    </submittedName>
</protein>
<dbReference type="RefSeq" id="WP_170867070.1">
    <property type="nucleotide sequence ID" value="NZ_FMZM01000007.1"/>
</dbReference>
<name>A0A1G6TXW8_9ACTN</name>
<reference evidence="1 2" key="1">
    <citation type="submission" date="2016-10" db="EMBL/GenBank/DDBJ databases">
        <authorList>
            <person name="de Groot N.N."/>
        </authorList>
    </citation>
    <scope>NUCLEOTIDE SEQUENCE [LARGE SCALE GENOMIC DNA]</scope>
    <source>
        <strain evidence="1 2">CGMCC 4.6858</strain>
    </source>
</reference>
<dbReference type="Proteomes" id="UP000199034">
    <property type="component" value="Unassembled WGS sequence"/>
</dbReference>
<keyword evidence="2" id="KW-1185">Reference proteome</keyword>